<organism evidence="7 8">
    <name type="scientific">Rapidithrix thailandica</name>
    <dbReference type="NCBI Taxonomy" id="413964"/>
    <lineage>
        <taxon>Bacteria</taxon>
        <taxon>Pseudomonadati</taxon>
        <taxon>Bacteroidota</taxon>
        <taxon>Cytophagia</taxon>
        <taxon>Cytophagales</taxon>
        <taxon>Flammeovirgaceae</taxon>
        <taxon>Rapidithrix</taxon>
    </lineage>
</organism>
<feature type="transmembrane region" description="Helical" evidence="6">
    <location>
        <begin position="12"/>
        <end position="34"/>
    </location>
</feature>
<dbReference type="EMBL" id="JBDKWZ010000001">
    <property type="protein sequence ID" value="MEN7546756.1"/>
    <property type="molecule type" value="Genomic_DNA"/>
</dbReference>
<comment type="caution">
    <text evidence="7">The sequence shown here is derived from an EMBL/GenBank/DDBJ whole genome shotgun (WGS) entry which is preliminary data.</text>
</comment>
<evidence type="ECO:0000256" key="5">
    <source>
        <dbReference type="ARBA" id="ARBA00023136"/>
    </source>
</evidence>
<reference evidence="7 8" key="1">
    <citation type="submission" date="2024-04" db="EMBL/GenBank/DDBJ databases">
        <title>Novel genus in family Flammeovirgaceae.</title>
        <authorList>
            <person name="Nguyen T.H."/>
            <person name="Vuong T.Q."/>
            <person name="Le H."/>
            <person name="Kim S.-G."/>
        </authorList>
    </citation>
    <scope>NUCLEOTIDE SEQUENCE [LARGE SCALE GENOMIC DNA]</scope>
    <source>
        <strain evidence="7 8">JCM 23209</strain>
    </source>
</reference>
<name>A0AAW9S7N2_9BACT</name>
<keyword evidence="4 6" id="KW-1133">Transmembrane helix</keyword>
<keyword evidence="3 6" id="KW-0812">Transmembrane</keyword>
<evidence type="ECO:0000313" key="7">
    <source>
        <dbReference type="EMBL" id="MEN7546756.1"/>
    </source>
</evidence>
<dbReference type="Proteomes" id="UP001403385">
    <property type="component" value="Unassembled WGS sequence"/>
</dbReference>
<keyword evidence="2" id="KW-1003">Cell membrane</keyword>
<keyword evidence="5 6" id="KW-0472">Membrane</keyword>
<accession>A0AAW9S7N2</accession>
<evidence type="ECO:0000256" key="4">
    <source>
        <dbReference type="ARBA" id="ARBA00022989"/>
    </source>
</evidence>
<gene>
    <name evidence="7" type="ORF">AAG747_02475</name>
</gene>
<dbReference type="GO" id="GO:0015081">
    <property type="term" value="F:sodium ion transmembrane transporter activity"/>
    <property type="evidence" value="ECO:0007669"/>
    <property type="project" value="InterPro"/>
</dbReference>
<dbReference type="InterPro" id="IPR005899">
    <property type="entry name" value="Na_pump_deCOase"/>
</dbReference>
<evidence type="ECO:0000256" key="1">
    <source>
        <dbReference type="ARBA" id="ARBA00004236"/>
    </source>
</evidence>
<evidence type="ECO:0000256" key="2">
    <source>
        <dbReference type="ARBA" id="ARBA00022475"/>
    </source>
</evidence>
<evidence type="ECO:0000256" key="3">
    <source>
        <dbReference type="ARBA" id="ARBA00022692"/>
    </source>
</evidence>
<keyword evidence="8" id="KW-1185">Reference proteome</keyword>
<proteinExistence type="predicted"/>
<sequence length="91" mass="10030">MQENLSNALMLLAVGMTTVFFILILVVIFGKLLVRAVNRFYPDETIVAKTEKSINLQTTTSFDKKKLSAIVAAVDLATQGKGKITEIKEVK</sequence>
<evidence type="ECO:0000313" key="8">
    <source>
        <dbReference type="Proteomes" id="UP001403385"/>
    </source>
</evidence>
<comment type="subcellular location">
    <subcellularLocation>
        <location evidence="1">Cell membrane</location>
    </subcellularLocation>
</comment>
<dbReference type="RefSeq" id="WP_346819538.1">
    <property type="nucleotide sequence ID" value="NZ_JBDKWZ010000001.1"/>
</dbReference>
<protein>
    <submittedName>
        <fullName evidence="7">OadG family protein</fullName>
    </submittedName>
</protein>
<dbReference type="Pfam" id="PF04277">
    <property type="entry name" value="OAD_gamma"/>
    <property type="match status" value="1"/>
</dbReference>
<dbReference type="AlphaFoldDB" id="A0AAW9S7N2"/>
<dbReference type="GO" id="GO:0036376">
    <property type="term" value="P:sodium ion export across plasma membrane"/>
    <property type="evidence" value="ECO:0007669"/>
    <property type="project" value="InterPro"/>
</dbReference>
<dbReference type="GO" id="GO:0005886">
    <property type="term" value="C:plasma membrane"/>
    <property type="evidence" value="ECO:0007669"/>
    <property type="project" value="UniProtKB-SubCell"/>
</dbReference>
<evidence type="ECO:0000256" key="6">
    <source>
        <dbReference type="SAM" id="Phobius"/>
    </source>
</evidence>